<dbReference type="EMBL" id="CACVKT020009470">
    <property type="protein sequence ID" value="CAC5421979.1"/>
    <property type="molecule type" value="Genomic_DNA"/>
</dbReference>
<organism evidence="2 3">
    <name type="scientific">Mytilus coruscus</name>
    <name type="common">Sea mussel</name>
    <dbReference type="NCBI Taxonomy" id="42192"/>
    <lineage>
        <taxon>Eukaryota</taxon>
        <taxon>Metazoa</taxon>
        <taxon>Spiralia</taxon>
        <taxon>Lophotrochozoa</taxon>
        <taxon>Mollusca</taxon>
        <taxon>Bivalvia</taxon>
        <taxon>Autobranchia</taxon>
        <taxon>Pteriomorphia</taxon>
        <taxon>Mytilida</taxon>
        <taxon>Mytiloidea</taxon>
        <taxon>Mytilidae</taxon>
        <taxon>Mytilinae</taxon>
        <taxon>Mytilus</taxon>
    </lineage>
</organism>
<keyword evidence="3" id="KW-1185">Reference proteome</keyword>
<dbReference type="AlphaFoldDB" id="A0A6J8EMW5"/>
<accession>A0A6J8EMW5</accession>
<feature type="region of interest" description="Disordered" evidence="1">
    <location>
        <begin position="1"/>
        <end position="21"/>
    </location>
</feature>
<sequence>MRNVQPMSNVSFSDSHPPGQIPLKVNIPHMHNSNIHTYPCNLPPPCYMQTQATSGTRSDMETRFDQKPSTMKCNASSMKNLVTGLPLHFNSTLANKLTTDPRSTNDAGCSNMVTQELDYSTVETNVIAIHHEKTASSDSESETSHELKSIANQSVISTTTLFTAANIDPSSQDLMRNNNLSIQEEHFLGVTKPQKDHK</sequence>
<evidence type="ECO:0000256" key="1">
    <source>
        <dbReference type="SAM" id="MobiDB-lite"/>
    </source>
</evidence>
<protein>
    <submittedName>
        <fullName evidence="2">Uncharacterized protein</fullName>
    </submittedName>
</protein>
<gene>
    <name evidence="2" type="ORF">MCOR_54054</name>
</gene>
<evidence type="ECO:0000313" key="3">
    <source>
        <dbReference type="Proteomes" id="UP000507470"/>
    </source>
</evidence>
<evidence type="ECO:0000313" key="2">
    <source>
        <dbReference type="EMBL" id="CAC5421979.1"/>
    </source>
</evidence>
<reference evidence="2 3" key="1">
    <citation type="submission" date="2020-06" db="EMBL/GenBank/DDBJ databases">
        <authorList>
            <person name="Li R."/>
            <person name="Bekaert M."/>
        </authorList>
    </citation>
    <scope>NUCLEOTIDE SEQUENCE [LARGE SCALE GENOMIC DNA]</scope>
    <source>
        <strain evidence="3">wild</strain>
    </source>
</reference>
<dbReference type="Proteomes" id="UP000507470">
    <property type="component" value="Unassembled WGS sequence"/>
</dbReference>
<feature type="compositionally biased region" description="Polar residues" evidence="1">
    <location>
        <begin position="1"/>
        <end position="14"/>
    </location>
</feature>
<name>A0A6J8EMW5_MYTCO</name>
<proteinExistence type="predicted"/>